<dbReference type="AlphaFoldDB" id="A0A084U9P0"/>
<dbReference type="STRING" id="472175.EL18_00693"/>
<gene>
    <name evidence="2" type="primary">parE_1</name>
    <name evidence="2" type="ORF">EL18_00693</name>
</gene>
<evidence type="ECO:0000256" key="1">
    <source>
        <dbReference type="ARBA" id="ARBA00022649"/>
    </source>
</evidence>
<reference evidence="2 3" key="1">
    <citation type="submission" date="2014-05" db="EMBL/GenBank/DDBJ databases">
        <title>Draft Genome Sequence of Nitratireductor basaltis Strain UMTGB225, A Marine Bacterium Isolated from Green Barrel Tunicate.</title>
        <authorList>
            <person name="Gan H.Y."/>
        </authorList>
    </citation>
    <scope>NUCLEOTIDE SEQUENCE [LARGE SCALE GENOMIC DNA]</scope>
    <source>
        <strain evidence="2 3">UMTGB225</strain>
    </source>
</reference>
<dbReference type="eggNOG" id="COG3668">
    <property type="taxonomic scope" value="Bacteria"/>
</dbReference>
<dbReference type="OrthoDB" id="7173315at2"/>
<name>A0A084U9P0_9HYPH</name>
<keyword evidence="1" id="KW-1277">Toxin-antitoxin system</keyword>
<comment type="caution">
    <text evidence="2">The sequence shown here is derived from an EMBL/GenBank/DDBJ whole genome shotgun (WGS) entry which is preliminary data.</text>
</comment>
<dbReference type="RefSeq" id="WP_036479770.1">
    <property type="nucleotide sequence ID" value="NZ_JMQM01000001.1"/>
</dbReference>
<proteinExistence type="predicted"/>
<evidence type="ECO:0000313" key="2">
    <source>
        <dbReference type="EMBL" id="KFB09676.1"/>
    </source>
</evidence>
<dbReference type="Gene3D" id="3.30.2310.20">
    <property type="entry name" value="RelE-like"/>
    <property type="match status" value="1"/>
</dbReference>
<keyword evidence="3" id="KW-1185">Reference proteome</keyword>
<dbReference type="PATRIC" id="fig|472175.3.peg.708"/>
<dbReference type="Proteomes" id="UP000053675">
    <property type="component" value="Unassembled WGS sequence"/>
</dbReference>
<sequence>MRAELTDLAERDIRHILRSTIKLFGPKQVRAYAAVIERGIAMVAEEPERPVSAACDELVPGVRRLNLEHAAKRRGGASHCLYYIRGRLKDGSEGIIVVRVLHERMEPRHRLVRRL</sequence>
<dbReference type="Pfam" id="PF05016">
    <property type="entry name" value="ParE_toxin"/>
    <property type="match status" value="1"/>
</dbReference>
<organism evidence="2 3">
    <name type="scientific">Nitratireductor basaltis</name>
    <dbReference type="NCBI Taxonomy" id="472175"/>
    <lineage>
        <taxon>Bacteria</taxon>
        <taxon>Pseudomonadati</taxon>
        <taxon>Pseudomonadota</taxon>
        <taxon>Alphaproteobacteria</taxon>
        <taxon>Hyphomicrobiales</taxon>
        <taxon>Phyllobacteriaceae</taxon>
        <taxon>Nitratireductor</taxon>
    </lineage>
</organism>
<accession>A0A084U9P0</accession>
<protein>
    <submittedName>
        <fullName evidence="2">Gyrase inhibitor ParE</fullName>
    </submittedName>
</protein>
<evidence type="ECO:0000313" key="3">
    <source>
        <dbReference type="Proteomes" id="UP000053675"/>
    </source>
</evidence>
<dbReference type="EMBL" id="JMQM01000001">
    <property type="protein sequence ID" value="KFB09676.1"/>
    <property type="molecule type" value="Genomic_DNA"/>
</dbReference>
<dbReference type="InterPro" id="IPR035093">
    <property type="entry name" value="RelE/ParE_toxin_dom_sf"/>
</dbReference>
<dbReference type="InterPro" id="IPR007712">
    <property type="entry name" value="RelE/ParE_toxin"/>
</dbReference>